<dbReference type="OrthoDB" id="10292230at2759"/>
<organism evidence="1 2">
    <name type="scientific">Rhizopogon vesiculosus</name>
    <dbReference type="NCBI Taxonomy" id="180088"/>
    <lineage>
        <taxon>Eukaryota</taxon>
        <taxon>Fungi</taxon>
        <taxon>Dikarya</taxon>
        <taxon>Basidiomycota</taxon>
        <taxon>Agaricomycotina</taxon>
        <taxon>Agaricomycetes</taxon>
        <taxon>Agaricomycetidae</taxon>
        <taxon>Boletales</taxon>
        <taxon>Suillineae</taxon>
        <taxon>Rhizopogonaceae</taxon>
        <taxon>Rhizopogon</taxon>
    </lineage>
</organism>
<dbReference type="Proteomes" id="UP000183567">
    <property type="component" value="Unassembled WGS sequence"/>
</dbReference>
<proteinExistence type="predicted"/>
<comment type="caution">
    <text evidence="1">The sequence shown here is derived from an EMBL/GenBank/DDBJ whole genome shotgun (WGS) entry which is preliminary data.</text>
</comment>
<keyword evidence="2" id="KW-1185">Reference proteome</keyword>
<dbReference type="EMBL" id="LVVM01002157">
    <property type="protein sequence ID" value="OJA17190.1"/>
    <property type="molecule type" value="Genomic_DNA"/>
</dbReference>
<protein>
    <submittedName>
        <fullName evidence="1">Uncharacterized protein</fullName>
    </submittedName>
</protein>
<gene>
    <name evidence="1" type="ORF">AZE42_00179</name>
</gene>
<accession>A0A1J8Q6A2</accession>
<dbReference type="AlphaFoldDB" id="A0A1J8Q6A2"/>
<evidence type="ECO:0000313" key="1">
    <source>
        <dbReference type="EMBL" id="OJA17190.1"/>
    </source>
</evidence>
<reference evidence="1 2" key="1">
    <citation type="submission" date="2016-03" db="EMBL/GenBank/DDBJ databases">
        <title>Comparative genomics of the ectomycorrhizal sister species Rhizopogon vinicolor and Rhizopogon vesiculosus (Basidiomycota: Boletales) reveals a divergence of the mating type B locus.</title>
        <authorList>
            <person name="Mujic A.B."/>
            <person name="Kuo A."/>
            <person name="Tritt A."/>
            <person name="Lipzen A."/>
            <person name="Chen C."/>
            <person name="Johnson J."/>
            <person name="Sharma A."/>
            <person name="Barry K."/>
            <person name="Grigoriev I.V."/>
            <person name="Spatafora J.W."/>
        </authorList>
    </citation>
    <scope>NUCLEOTIDE SEQUENCE [LARGE SCALE GENOMIC DNA]</scope>
    <source>
        <strain evidence="1 2">AM-OR11-056</strain>
    </source>
</reference>
<name>A0A1J8Q6A2_9AGAM</name>
<evidence type="ECO:0000313" key="2">
    <source>
        <dbReference type="Proteomes" id="UP000183567"/>
    </source>
</evidence>
<sequence length="134" mass="15565">MPPSDWSADFMRLARLGEYPSRILCMSCQCASTSSRCTVYMHHSPNLLSHYWDFCQTLLADSEPPITSKLYSEDSREPSLSSLSAVRAAEDMSRVSRAQFFLVFHHEIQMFNLNRNYIFVVPINRTVYDFLVPW</sequence>